<proteinExistence type="predicted"/>
<comment type="caution">
    <text evidence="1">The sequence shown here is derived from an EMBL/GenBank/DDBJ whole genome shotgun (WGS) entry which is preliminary data.</text>
</comment>
<dbReference type="Proteomes" id="UP001222027">
    <property type="component" value="Unassembled WGS sequence"/>
</dbReference>
<dbReference type="EMBL" id="JAQQAF010000004">
    <property type="protein sequence ID" value="KAJ8491175.1"/>
    <property type="molecule type" value="Genomic_DNA"/>
</dbReference>
<dbReference type="AlphaFoldDB" id="A0AAV8QY46"/>
<name>A0AAV8QY46_ENSVE</name>
<keyword evidence="2" id="KW-1185">Reference proteome</keyword>
<sequence length="164" mass="18745">MSTRCIQILSMQKLETAANGMPLRASPYKQKQVSSAFSAIFPVKSAFRHGTLVGNGATLLLFDRMLKRRDGGDQRSPDPKRSPCSLSLSLRQHFGHQLLLRCCRRWYRHWRQCYHVMWRKLIPPPLKQTPFSATFCDGDGNPSRRQQTVRGAAIINATDEEDGW</sequence>
<protein>
    <submittedName>
        <fullName evidence="1">Uncharacterized protein</fullName>
    </submittedName>
</protein>
<evidence type="ECO:0000313" key="2">
    <source>
        <dbReference type="Proteomes" id="UP001222027"/>
    </source>
</evidence>
<reference evidence="1 2" key="1">
    <citation type="submission" date="2022-12" db="EMBL/GenBank/DDBJ databases">
        <title>Chromosome-scale assembly of the Ensete ventricosum genome.</title>
        <authorList>
            <person name="Dussert Y."/>
            <person name="Stocks J."/>
            <person name="Wendawek A."/>
            <person name="Woldeyes F."/>
            <person name="Nichols R.A."/>
            <person name="Borrell J.S."/>
        </authorList>
    </citation>
    <scope>NUCLEOTIDE SEQUENCE [LARGE SCALE GENOMIC DNA]</scope>
    <source>
        <strain evidence="2">cv. Maze</strain>
        <tissue evidence="1">Seeds</tissue>
    </source>
</reference>
<gene>
    <name evidence="1" type="ORF">OPV22_012896</name>
</gene>
<organism evidence="1 2">
    <name type="scientific">Ensete ventricosum</name>
    <name type="common">Abyssinian banana</name>
    <name type="synonym">Musa ensete</name>
    <dbReference type="NCBI Taxonomy" id="4639"/>
    <lineage>
        <taxon>Eukaryota</taxon>
        <taxon>Viridiplantae</taxon>
        <taxon>Streptophyta</taxon>
        <taxon>Embryophyta</taxon>
        <taxon>Tracheophyta</taxon>
        <taxon>Spermatophyta</taxon>
        <taxon>Magnoliopsida</taxon>
        <taxon>Liliopsida</taxon>
        <taxon>Zingiberales</taxon>
        <taxon>Musaceae</taxon>
        <taxon>Ensete</taxon>
    </lineage>
</organism>
<accession>A0AAV8QY46</accession>
<evidence type="ECO:0000313" key="1">
    <source>
        <dbReference type="EMBL" id="KAJ8491175.1"/>
    </source>
</evidence>